<feature type="domain" description="DNA circulation N-terminal" evidence="1">
    <location>
        <begin position="7"/>
        <end position="91"/>
    </location>
</feature>
<gene>
    <name evidence="2" type="ORF">WS71_25850</name>
</gene>
<protein>
    <submittedName>
        <fullName evidence="2">Multidrug DMT transporter permease</fullName>
    </submittedName>
</protein>
<dbReference type="Proteomes" id="UP000067711">
    <property type="component" value="Chromosome 1"/>
</dbReference>
<evidence type="ECO:0000313" key="2">
    <source>
        <dbReference type="EMBL" id="AOJ10604.1"/>
    </source>
</evidence>
<dbReference type="RefSeq" id="WP_066490612.1">
    <property type="nucleotide sequence ID" value="NZ_CP013389.1"/>
</dbReference>
<evidence type="ECO:0000259" key="1">
    <source>
        <dbReference type="Pfam" id="PF07157"/>
    </source>
</evidence>
<organism evidence="2 3">
    <name type="scientific">Burkholderia mayonis</name>
    <dbReference type="NCBI Taxonomy" id="1385591"/>
    <lineage>
        <taxon>Bacteria</taxon>
        <taxon>Pseudomonadati</taxon>
        <taxon>Pseudomonadota</taxon>
        <taxon>Betaproteobacteria</taxon>
        <taxon>Burkholderiales</taxon>
        <taxon>Burkholderiaceae</taxon>
        <taxon>Burkholderia</taxon>
        <taxon>pseudomallei group</taxon>
    </lineage>
</organism>
<sequence>MAWKDTLLDASFRGAPFDVQRTDDTVERDTAEYAVPHVDGEDVEDLGLKAHTTSITAVFFGDDYENRMKALLAALAVKGPGELIHPVFGSMPSMQLIGAHVSHDAENVDACVIEMRFKRSTPANPFFVEQRPTQTADAAVQLATTAQDAGTSMFERAVGVLKTMKAGLRRLNALRDVLSETLGPIKALVVGFRSVTVDYLSWPGAFASDLIGLVSGIADFRSFDPGLVMSDWNDVRDQMKTVVKLPAASAAGQPLVIPGTQTTTAAPSVPIDPAAPYAPARPGTVAADASDIQLVTAVTAVVVATVTAGVASDVLANEADTPTLIPDQVEQIANDARELIQTAIDAVRAAVPVEQARPVIEPLKEAALTVQELAIKVIDVLPPIISRTVDAPSNMTLLAHHWYGDYSRSTELLRLNPKIRNPNFIQRGDIVCGFAQ</sequence>
<name>A0A1B4G3X8_9BURK</name>
<dbReference type="EMBL" id="CP013389">
    <property type="protein sequence ID" value="AOJ10604.1"/>
    <property type="molecule type" value="Genomic_DNA"/>
</dbReference>
<evidence type="ECO:0000313" key="3">
    <source>
        <dbReference type="Proteomes" id="UP000067711"/>
    </source>
</evidence>
<dbReference type="AlphaFoldDB" id="A0A1B4G3X8"/>
<dbReference type="InterPro" id="IPR009826">
    <property type="entry name" value="DNA_circ_N"/>
</dbReference>
<accession>A0A1B4G3X8</accession>
<proteinExistence type="predicted"/>
<reference evidence="2 3" key="1">
    <citation type="submission" date="2015-12" db="EMBL/GenBank/DDBJ databases">
        <title>Diversity of Burkholderia near neighbor genomes.</title>
        <authorList>
            <person name="Sahl J."/>
            <person name="Wagner D."/>
            <person name="Keim P."/>
        </authorList>
    </citation>
    <scope>NUCLEOTIDE SEQUENCE [LARGE SCALE GENOMIC DNA]</scope>
    <source>
        <strain evidence="2 3">BDU8</strain>
    </source>
</reference>
<dbReference type="Pfam" id="PF07157">
    <property type="entry name" value="DNA_circ_N"/>
    <property type="match status" value="1"/>
</dbReference>